<dbReference type="InterPro" id="IPR029064">
    <property type="entry name" value="Ribosomal_eL30-like_sf"/>
</dbReference>
<dbReference type="InterPro" id="IPR041202">
    <property type="entry name" value="BaeRF_family10"/>
</dbReference>
<keyword evidence="2" id="KW-1185">Reference proteome</keyword>
<reference evidence="1" key="1">
    <citation type="submission" date="2022-10" db="EMBL/GenBank/DDBJ databases">
        <title>The WGS of Solirubrobacter sp. CPCC 204708.</title>
        <authorList>
            <person name="Jiang Z."/>
        </authorList>
    </citation>
    <scope>NUCLEOTIDE SEQUENCE</scope>
    <source>
        <strain evidence="1">CPCC 204708</strain>
    </source>
</reference>
<proteinExistence type="predicted"/>
<dbReference type="Proteomes" id="UP001147700">
    <property type="component" value="Unassembled WGS sequence"/>
</dbReference>
<dbReference type="InterPro" id="IPR004403">
    <property type="entry name" value="Peptide_chain-rel_eRF1/aRF1"/>
</dbReference>
<evidence type="ECO:0000313" key="2">
    <source>
        <dbReference type="Proteomes" id="UP001147700"/>
    </source>
</evidence>
<dbReference type="Gene3D" id="3.30.420.60">
    <property type="entry name" value="eRF1 domain 2"/>
    <property type="match status" value="1"/>
</dbReference>
<dbReference type="PANTHER" id="PTHR10113">
    <property type="entry name" value="PEPTIDE CHAIN RELEASE FACTOR SUBUNIT 1"/>
    <property type="match status" value="1"/>
</dbReference>
<keyword evidence="1" id="KW-0378">Hydrolase</keyword>
<dbReference type="EMBL" id="JAPCID010000044">
    <property type="protein sequence ID" value="MDA0140728.1"/>
    <property type="molecule type" value="Genomic_DNA"/>
</dbReference>
<dbReference type="InterPro" id="IPR042226">
    <property type="entry name" value="eFR1_2_sf"/>
</dbReference>
<protein>
    <submittedName>
        <fullName evidence="1">Vms1/Ankzf1 family peptidyl-tRNA hydrolase</fullName>
    </submittedName>
</protein>
<accession>A0ABT4RQM1</accession>
<evidence type="ECO:0000313" key="1">
    <source>
        <dbReference type="EMBL" id="MDA0140728.1"/>
    </source>
</evidence>
<dbReference type="RefSeq" id="WP_202958117.1">
    <property type="nucleotide sequence ID" value="NZ_JAPCID010000044.1"/>
</dbReference>
<comment type="caution">
    <text evidence="1">The sequence shown here is derived from an EMBL/GenBank/DDBJ whole genome shotgun (WGS) entry which is preliminary data.</text>
</comment>
<dbReference type="GO" id="GO:0016787">
    <property type="term" value="F:hydrolase activity"/>
    <property type="evidence" value="ECO:0007669"/>
    <property type="project" value="UniProtKB-KW"/>
</dbReference>
<organism evidence="1 2">
    <name type="scientific">Solirubrobacter deserti</name>
    <dbReference type="NCBI Taxonomy" id="2282478"/>
    <lineage>
        <taxon>Bacteria</taxon>
        <taxon>Bacillati</taxon>
        <taxon>Actinomycetota</taxon>
        <taxon>Thermoleophilia</taxon>
        <taxon>Solirubrobacterales</taxon>
        <taxon>Solirubrobacteraceae</taxon>
        <taxon>Solirubrobacter</taxon>
    </lineage>
</organism>
<dbReference type="Gene3D" id="3.30.1330.30">
    <property type="match status" value="1"/>
</dbReference>
<sequence>MAEPITQARLRALSAVHPEQGRVLSVFLNLDPTQFATANARSSAITSVLTDASHKVDETEGLTHDELLALRDDIERVRGVLEGGDIAQNGTRAVAVYACGPADLLEVIRLRRPVDNKVVVNDTPYVEPLVLQGTDEMWMVLLSNRRAARLFFGPNEGLEETDRFVDDVHSQHDQGGWSQMRYQRSVDKEVSDHLQNAADLAFDLYKKRGADRILIGAPEELITEFKGKLHPYLAERIAGKISVDIENASLDDVCAAAATEITAHQMRLEREALDRLQQGVGTGGRGAAGIAEVLDALNQARVETLLIAENFQIPGRVDFQAGLLLPEGRDEGEPVDNIVEPAIEKAIEQSASAMVVRHHTDLDELGGIGAVLRF</sequence>
<name>A0ABT4RQM1_9ACTN</name>
<dbReference type="SUPFAM" id="SSF55315">
    <property type="entry name" value="L30e-like"/>
    <property type="match status" value="1"/>
</dbReference>
<dbReference type="SUPFAM" id="SSF53137">
    <property type="entry name" value="Translational machinery components"/>
    <property type="match status" value="1"/>
</dbReference>
<dbReference type="Pfam" id="PF18854">
    <property type="entry name" value="baeRF_family10"/>
    <property type="match status" value="1"/>
</dbReference>
<gene>
    <name evidence="1" type="ORF">OJ962_24745</name>
</gene>